<reference evidence="2 3" key="1">
    <citation type="submission" date="2024-02" db="EMBL/GenBank/DDBJ databases">
        <title>New thermophilic sulfur-oxidizing bacteria from a hot springs of the Uzon caldera (Kamchatka, Russia).</title>
        <authorList>
            <person name="Dukat A.M."/>
            <person name="Elcheninov A.G."/>
            <person name="Frolov E.N."/>
        </authorList>
    </citation>
    <scope>NUCLEOTIDE SEQUENCE [LARGE SCALE GENOMIC DNA]</scope>
    <source>
        <strain evidence="2 3">AK1</strain>
    </source>
</reference>
<keyword evidence="1" id="KW-0732">Signal</keyword>
<feature type="chain" id="PRO_5047064395" evidence="1">
    <location>
        <begin position="28"/>
        <end position="235"/>
    </location>
</feature>
<evidence type="ECO:0000313" key="2">
    <source>
        <dbReference type="EMBL" id="MEO1765813.1"/>
    </source>
</evidence>
<dbReference type="RefSeq" id="WP_347306296.1">
    <property type="nucleotide sequence ID" value="NZ_JBAJEX010000001.1"/>
</dbReference>
<protein>
    <submittedName>
        <fullName evidence="2">Uncharacterized protein</fullName>
    </submittedName>
</protein>
<name>A0ABV0EEB3_9BURK</name>
<accession>A0ABV0EEB3</accession>
<comment type="caution">
    <text evidence="2">The sequence shown here is derived from an EMBL/GenBank/DDBJ whole genome shotgun (WGS) entry which is preliminary data.</text>
</comment>
<sequence>MACSFRTLARLLGVAVSGLGLSLAALAQDMSQQELEDWFNDDTSARIAAVNTGELVFLATPPAKPVHHHHNILTVDDRTLASGWAELRQCHGNLDRVFATQIVFRPERVRNLVILSREGIGQAWVEGATVQLRDIGPNARICLRLQSQVLMPNADGTYHVNSGPFMRRFLDGYYPMHVTMEVRLRTRHLRFLDITPASQQGFQVRVTAHQVRFDTWFEGRLQTLIRFTRVGTPPG</sequence>
<keyword evidence="3" id="KW-1185">Reference proteome</keyword>
<gene>
    <name evidence="2" type="ORF">V6E02_01065</name>
</gene>
<proteinExistence type="predicted"/>
<organism evidence="2 3">
    <name type="scientific">Thiobacter aerophilum</name>
    <dbReference type="NCBI Taxonomy" id="3121275"/>
    <lineage>
        <taxon>Bacteria</taxon>
        <taxon>Pseudomonadati</taxon>
        <taxon>Pseudomonadota</taxon>
        <taxon>Betaproteobacteria</taxon>
        <taxon>Burkholderiales</taxon>
        <taxon>Thiobacteraceae</taxon>
        <taxon>Thiobacter</taxon>
    </lineage>
</organism>
<dbReference type="EMBL" id="JBAJEX010000001">
    <property type="protein sequence ID" value="MEO1765813.1"/>
    <property type="molecule type" value="Genomic_DNA"/>
</dbReference>
<feature type="signal peptide" evidence="1">
    <location>
        <begin position="1"/>
        <end position="27"/>
    </location>
</feature>
<evidence type="ECO:0000256" key="1">
    <source>
        <dbReference type="SAM" id="SignalP"/>
    </source>
</evidence>
<evidence type="ECO:0000313" key="3">
    <source>
        <dbReference type="Proteomes" id="UP001482231"/>
    </source>
</evidence>
<dbReference type="Proteomes" id="UP001482231">
    <property type="component" value="Unassembled WGS sequence"/>
</dbReference>